<dbReference type="AlphaFoldDB" id="A0A6P1XYX3"/>
<proteinExistence type="predicted"/>
<organism evidence="3 4">
    <name type="scientific">Treponema vincentii</name>
    <dbReference type="NCBI Taxonomy" id="69710"/>
    <lineage>
        <taxon>Bacteria</taxon>
        <taxon>Pseudomonadati</taxon>
        <taxon>Spirochaetota</taxon>
        <taxon>Spirochaetia</taxon>
        <taxon>Spirochaetales</taxon>
        <taxon>Treponemataceae</taxon>
        <taxon>Treponema</taxon>
    </lineage>
</organism>
<evidence type="ECO:0008006" key="5">
    <source>
        <dbReference type="Google" id="ProtNLM"/>
    </source>
</evidence>
<dbReference type="EMBL" id="CP048020">
    <property type="protein sequence ID" value="QHX42454.1"/>
    <property type="molecule type" value="Genomic_DNA"/>
</dbReference>
<accession>A0A6P1XYX3</accession>
<evidence type="ECO:0000256" key="2">
    <source>
        <dbReference type="SAM" id="SignalP"/>
    </source>
</evidence>
<evidence type="ECO:0000256" key="1">
    <source>
        <dbReference type="SAM" id="MobiDB-lite"/>
    </source>
</evidence>
<evidence type="ECO:0000313" key="3">
    <source>
        <dbReference type="EMBL" id="QHX42454.1"/>
    </source>
</evidence>
<name>A0A6P1XYX3_9SPIR</name>
<dbReference type="RefSeq" id="WP_162662349.1">
    <property type="nucleotide sequence ID" value="NZ_CP048020.1"/>
</dbReference>
<gene>
    <name evidence="3" type="ORF">GWP43_02195</name>
</gene>
<feature type="signal peptide" evidence="2">
    <location>
        <begin position="1"/>
        <end position="21"/>
    </location>
</feature>
<feature type="compositionally biased region" description="Polar residues" evidence="1">
    <location>
        <begin position="242"/>
        <end position="253"/>
    </location>
</feature>
<dbReference type="Proteomes" id="UP000464374">
    <property type="component" value="Chromosome"/>
</dbReference>
<dbReference type="KEGG" id="trz:GWP43_02195"/>
<reference evidence="3 4" key="1">
    <citation type="submission" date="2020-01" db="EMBL/GenBank/DDBJ databases">
        <title>Complete genome sequence of a human oral phylogroup 1 Treponema sp. strain ATCC 700766, originally isolated from periodontitis dental plaque.</title>
        <authorList>
            <person name="Chan Y."/>
            <person name="Huo Y.-B."/>
            <person name="Yu X.-L."/>
            <person name="Zeng H."/>
            <person name="Leung W.-K."/>
            <person name="Watt R.M."/>
        </authorList>
    </citation>
    <scope>NUCLEOTIDE SEQUENCE [LARGE SCALE GENOMIC DNA]</scope>
    <source>
        <strain evidence="3 4">OMZ 804</strain>
    </source>
</reference>
<sequence length="253" mass="28435">MNNFLKTVWIPAAVCAFCLTACTTLPSKALYTEPVAAGVTVNTTNHQFDVVYAIDCCVMPKAKDDFISFKVDTMLYTYRFDFSVNNGMKTILDRFFTISNIADSQHRQNGQRYLGETTLYVYASSKETISRLIAKGKIANHVRFNFLLKDGKKYLLLEGFQVETLDGKLTVDDYIDSIPFHYDDIKKAYSFFNDTNQLEENRQKQLQIAIAAKQAEKDSQTAATQAEKDNSAAVDTQEAGIISNSEKSSAENQ</sequence>
<feature type="chain" id="PRO_5027090731" description="Lipoprotein" evidence="2">
    <location>
        <begin position="22"/>
        <end position="253"/>
    </location>
</feature>
<keyword evidence="2" id="KW-0732">Signal</keyword>
<feature type="region of interest" description="Disordered" evidence="1">
    <location>
        <begin position="219"/>
        <end position="253"/>
    </location>
</feature>
<protein>
    <recommendedName>
        <fullName evidence="5">Lipoprotein</fullName>
    </recommendedName>
</protein>
<evidence type="ECO:0000313" key="4">
    <source>
        <dbReference type="Proteomes" id="UP000464374"/>
    </source>
</evidence>